<reference evidence="3" key="1">
    <citation type="journal article" date="2019" name="Int. J. Syst. Evol. Microbiol.">
        <title>The Global Catalogue of Microorganisms (GCM) 10K type strain sequencing project: providing services to taxonomists for standard genome sequencing and annotation.</title>
        <authorList>
            <consortium name="The Broad Institute Genomics Platform"/>
            <consortium name="The Broad Institute Genome Sequencing Center for Infectious Disease"/>
            <person name="Wu L."/>
            <person name="Ma J."/>
        </authorList>
    </citation>
    <scope>NUCLEOTIDE SEQUENCE [LARGE SCALE GENOMIC DNA]</scope>
    <source>
        <strain evidence="3">NBRC 109341</strain>
    </source>
</reference>
<keyword evidence="1" id="KW-0812">Transmembrane</keyword>
<evidence type="ECO:0000313" key="2">
    <source>
        <dbReference type="EMBL" id="GLS14048.1"/>
    </source>
</evidence>
<feature type="transmembrane region" description="Helical" evidence="1">
    <location>
        <begin position="14"/>
        <end position="35"/>
    </location>
</feature>
<feature type="transmembrane region" description="Helical" evidence="1">
    <location>
        <begin position="65"/>
        <end position="89"/>
    </location>
</feature>
<dbReference type="Proteomes" id="UP001156903">
    <property type="component" value="Unassembled WGS sequence"/>
</dbReference>
<gene>
    <name evidence="2" type="ORF">GCM10007935_14780</name>
</gene>
<dbReference type="EMBL" id="BSPB01000008">
    <property type="protein sequence ID" value="GLS14048.1"/>
    <property type="molecule type" value="Genomic_DNA"/>
</dbReference>
<keyword evidence="1" id="KW-0472">Membrane</keyword>
<comment type="caution">
    <text evidence="2">The sequence shown here is derived from an EMBL/GenBank/DDBJ whole genome shotgun (WGS) entry which is preliminary data.</text>
</comment>
<dbReference type="RefSeq" id="WP_284307252.1">
    <property type="nucleotide sequence ID" value="NZ_BSPB01000008.1"/>
</dbReference>
<organism evidence="2 3">
    <name type="scientific">Hydrogenophaga electricum</name>
    <dbReference type="NCBI Taxonomy" id="1230953"/>
    <lineage>
        <taxon>Bacteria</taxon>
        <taxon>Pseudomonadati</taxon>
        <taxon>Pseudomonadota</taxon>
        <taxon>Betaproteobacteria</taxon>
        <taxon>Burkholderiales</taxon>
        <taxon>Comamonadaceae</taxon>
        <taxon>Hydrogenophaga</taxon>
    </lineage>
</organism>
<keyword evidence="3" id="KW-1185">Reference proteome</keyword>
<sequence>MAIIGRKPITIPPWVRIAIALVVATVLTLVALSLTFGNSGNIGGKAALTGAVLVLPLVLATKSEWSAGVSIAFAFVTYFLVCMAAVWFFTREKRVQGE</sequence>
<proteinExistence type="predicted"/>
<evidence type="ECO:0000256" key="1">
    <source>
        <dbReference type="SAM" id="Phobius"/>
    </source>
</evidence>
<evidence type="ECO:0000313" key="3">
    <source>
        <dbReference type="Proteomes" id="UP001156903"/>
    </source>
</evidence>
<name>A0ABQ6C362_9BURK</name>
<keyword evidence="1" id="KW-1133">Transmembrane helix</keyword>
<protein>
    <submittedName>
        <fullName evidence="2">Uncharacterized protein</fullName>
    </submittedName>
</protein>
<accession>A0ABQ6C362</accession>